<dbReference type="KEGG" id="ols:Olsu_0041"/>
<evidence type="ECO:0000313" key="3">
    <source>
        <dbReference type="Proteomes" id="UP000000333"/>
    </source>
</evidence>
<dbReference type="EMBL" id="CP002106">
    <property type="protein sequence ID" value="ADK67175.1"/>
    <property type="molecule type" value="Genomic_DNA"/>
</dbReference>
<dbReference type="SUPFAM" id="SSF53474">
    <property type="entry name" value="alpha/beta-Hydrolases"/>
    <property type="match status" value="1"/>
</dbReference>
<dbReference type="Pfam" id="PF12697">
    <property type="entry name" value="Abhydrolase_6"/>
    <property type="match status" value="1"/>
</dbReference>
<dbReference type="Proteomes" id="UP000000333">
    <property type="component" value="Chromosome"/>
</dbReference>
<dbReference type="OrthoDB" id="3519228at2"/>
<reference evidence="2 3" key="1">
    <citation type="journal article" date="2010" name="Stand. Genomic Sci.">
        <title>Complete genome sequence of Olsenella uli type strain (VPI D76D-27C).</title>
        <authorList>
            <person name="Goker M."/>
            <person name="Held B."/>
            <person name="Lucas S."/>
            <person name="Nolan M."/>
            <person name="Yasawong M."/>
            <person name="Glavina Del Rio T."/>
            <person name="Tice H."/>
            <person name="Cheng J.F."/>
            <person name="Bruce D."/>
            <person name="Detter J.C."/>
            <person name="Tapia R."/>
            <person name="Han C."/>
            <person name="Goodwin L."/>
            <person name="Pitluck S."/>
            <person name="Liolios K."/>
            <person name="Ivanova N."/>
            <person name="Mavromatis K."/>
            <person name="Mikhailova N."/>
            <person name="Pati A."/>
            <person name="Chen A."/>
            <person name="Palaniappan K."/>
            <person name="Land M."/>
            <person name="Hauser L."/>
            <person name="Chang Y.J."/>
            <person name="Jeffries C.D."/>
            <person name="Rohde M."/>
            <person name="Sikorski J."/>
            <person name="Pukall R."/>
            <person name="Woyke T."/>
            <person name="Bristow J."/>
            <person name="Eisen J.A."/>
            <person name="Markowitz V."/>
            <person name="Hugenholtz P."/>
            <person name="Kyrpides N.C."/>
            <person name="Klenk H.P."/>
            <person name="Lapidus A."/>
        </authorList>
    </citation>
    <scope>NUCLEOTIDE SEQUENCE [LARGE SCALE GENOMIC DNA]</scope>
    <source>
        <strain evidence="3">ATCC 49627 / DSM 7084 / CIP 109912 / JCM 12494 / NCIMB 702895 / VPI D76D-27C</strain>
    </source>
</reference>
<dbReference type="eggNOG" id="COG2267">
    <property type="taxonomic scope" value="Bacteria"/>
</dbReference>
<dbReference type="PATRIC" id="fig|633147.7.peg.1535"/>
<dbReference type="AlphaFoldDB" id="E1QXR1"/>
<proteinExistence type="predicted"/>
<organism evidence="2 3">
    <name type="scientific">Olsenella uli (strain ATCC 49627 / DSM 7084 / CCUG 31166 / CIP 109912 / JCM 12494 / LMG 11480 / NCIMB 702895 / VPI D76D-27C)</name>
    <name type="common">Lactobacillus uli</name>
    <dbReference type="NCBI Taxonomy" id="633147"/>
    <lineage>
        <taxon>Bacteria</taxon>
        <taxon>Bacillati</taxon>
        <taxon>Actinomycetota</taxon>
        <taxon>Coriobacteriia</taxon>
        <taxon>Coriobacteriales</taxon>
        <taxon>Atopobiaceae</taxon>
        <taxon>Olsenella</taxon>
    </lineage>
</organism>
<dbReference type="Gene3D" id="3.40.50.1820">
    <property type="entry name" value="alpha/beta hydrolase"/>
    <property type="match status" value="1"/>
</dbReference>
<dbReference type="STRING" id="633147.Olsu_0041"/>
<protein>
    <submittedName>
        <fullName evidence="2">Alpha/beta hydrolase fold protein</fullName>
    </submittedName>
</protein>
<evidence type="ECO:0000259" key="1">
    <source>
        <dbReference type="Pfam" id="PF12697"/>
    </source>
</evidence>
<gene>
    <name evidence="2" type="ordered locus">Olsu_0041</name>
</gene>
<keyword evidence="2" id="KW-0378">Hydrolase</keyword>
<evidence type="ECO:0000313" key="2">
    <source>
        <dbReference type="EMBL" id="ADK67175.1"/>
    </source>
</evidence>
<dbReference type="InterPro" id="IPR000073">
    <property type="entry name" value="AB_hydrolase_1"/>
</dbReference>
<dbReference type="HOGENOM" id="CLU_020336_44_1_11"/>
<accession>E1QXR1</accession>
<dbReference type="InterPro" id="IPR029058">
    <property type="entry name" value="AB_hydrolase_fold"/>
</dbReference>
<dbReference type="RefSeq" id="WP_013250927.1">
    <property type="nucleotide sequence ID" value="NC_014363.1"/>
</dbReference>
<feature type="domain" description="AB hydrolase-1" evidence="1">
    <location>
        <begin position="14"/>
        <end position="245"/>
    </location>
</feature>
<keyword evidence="3" id="KW-1185">Reference proteome</keyword>
<sequence length="255" mass="28751">MTIHEFGEENEGTIVLFHPLGVRWDVFNFVIPILREDYHLVIPAIPGFDPDAPEADFTSVEQVADEVAAWLVGHGFGHVTCLYGCSMGGAIVARMLAVGKAGADCAVMDGGMTPYRLWRPLTYLIGARDFAMMEIGKHMSVQALRGVFDPGKYTEDDLGYIKEAMHGMSAKTIWRSFYSCNNYPMPRPVPPVGCRVAYWYGSDERRARRWDIAYVREAFPCARIVENEGMGHAEFFTLHPEEFCERLTAWMRLPA</sequence>
<dbReference type="GeneID" id="78511524"/>
<dbReference type="GO" id="GO:0016787">
    <property type="term" value="F:hydrolase activity"/>
    <property type="evidence" value="ECO:0007669"/>
    <property type="project" value="UniProtKB-KW"/>
</dbReference>
<name>E1QXR1_OLSUV</name>